<dbReference type="GO" id="GO:0006952">
    <property type="term" value="P:defense response"/>
    <property type="evidence" value="ECO:0007669"/>
    <property type="project" value="InterPro"/>
</dbReference>
<evidence type="ECO:0000256" key="3">
    <source>
        <dbReference type="ARBA" id="ARBA00023157"/>
    </source>
</evidence>
<protein>
    <recommendedName>
        <fullName evidence="8">Hyaluronidase</fullName>
        <ecNumber evidence="8">3.2.1.35</ecNumber>
    </recommendedName>
</protein>
<dbReference type="EMBL" id="HBUE01226423">
    <property type="protein sequence ID" value="CAG6542446.1"/>
    <property type="molecule type" value="Transcribed_RNA"/>
</dbReference>
<evidence type="ECO:0000256" key="9">
    <source>
        <dbReference type="SAM" id="SignalP"/>
    </source>
</evidence>
<evidence type="ECO:0000256" key="8">
    <source>
        <dbReference type="RuleBase" id="RU610713"/>
    </source>
</evidence>
<evidence type="ECO:0000256" key="2">
    <source>
        <dbReference type="ARBA" id="ARBA00022729"/>
    </source>
</evidence>
<keyword evidence="8" id="KW-0326">Glycosidase</keyword>
<dbReference type="AlphaFoldDB" id="A0A8D8HYT6"/>
<feature type="disulfide bond" evidence="7">
    <location>
        <begin position="205"/>
        <end position="216"/>
    </location>
</feature>
<dbReference type="SMR" id="A0A8D8HYT6"/>
<evidence type="ECO:0000313" key="10">
    <source>
        <dbReference type="EMBL" id="CAG6542446.1"/>
    </source>
</evidence>
<feature type="signal peptide" evidence="9">
    <location>
        <begin position="1"/>
        <end position="25"/>
    </location>
</feature>
<evidence type="ECO:0000256" key="7">
    <source>
        <dbReference type="PIRSR" id="PIRSR038193-3"/>
    </source>
</evidence>
<dbReference type="PIRSF" id="PIRSF038193">
    <property type="entry name" value="Hyaluronidase"/>
    <property type="match status" value="1"/>
</dbReference>
<evidence type="ECO:0000256" key="4">
    <source>
        <dbReference type="ARBA" id="ARBA00023180"/>
    </source>
</evidence>
<proteinExistence type="inferred from homology"/>
<evidence type="ECO:0000256" key="5">
    <source>
        <dbReference type="PIRNR" id="PIRNR038193"/>
    </source>
</evidence>
<organism evidence="10">
    <name type="scientific">Culex pipiens</name>
    <name type="common">House mosquito</name>
    <dbReference type="NCBI Taxonomy" id="7175"/>
    <lineage>
        <taxon>Eukaryota</taxon>
        <taxon>Metazoa</taxon>
        <taxon>Ecdysozoa</taxon>
        <taxon>Arthropoda</taxon>
        <taxon>Hexapoda</taxon>
        <taxon>Insecta</taxon>
        <taxon>Pterygota</taxon>
        <taxon>Neoptera</taxon>
        <taxon>Endopterygota</taxon>
        <taxon>Diptera</taxon>
        <taxon>Nematocera</taxon>
        <taxon>Culicoidea</taxon>
        <taxon>Culicidae</taxon>
        <taxon>Culicinae</taxon>
        <taxon>Culicini</taxon>
        <taxon>Culex</taxon>
        <taxon>Culex</taxon>
    </lineage>
</organism>
<dbReference type="PANTHER" id="PTHR11769:SF35">
    <property type="entry name" value="HYALURONIDASE"/>
    <property type="match status" value="1"/>
</dbReference>
<comment type="similarity">
    <text evidence="1 5 8">Belongs to the glycosyl hydrolase 56 family.</text>
</comment>
<dbReference type="InterPro" id="IPR013785">
    <property type="entry name" value="Aldolase_TIM"/>
</dbReference>
<feature type="disulfide bond" evidence="7">
    <location>
        <begin position="37"/>
        <end position="329"/>
    </location>
</feature>
<dbReference type="GO" id="GO:0004415">
    <property type="term" value="F:hyalurononglucosaminidase activity"/>
    <property type="evidence" value="ECO:0007669"/>
    <property type="project" value="UniProtKB-UniRule"/>
</dbReference>
<dbReference type="EMBL" id="HBUE01333156">
    <property type="protein sequence ID" value="CAG6594534.1"/>
    <property type="molecule type" value="Transcribed_RNA"/>
</dbReference>
<keyword evidence="4" id="KW-0325">Glycoprotein</keyword>
<accession>A0A8D8HYT6</accession>
<dbReference type="GO" id="GO:0005975">
    <property type="term" value="P:carbohydrate metabolic process"/>
    <property type="evidence" value="ECO:0007669"/>
    <property type="project" value="UniProtKB-UniRule"/>
</dbReference>
<evidence type="ECO:0000256" key="6">
    <source>
        <dbReference type="PIRSR" id="PIRSR038193-1"/>
    </source>
</evidence>
<keyword evidence="8" id="KW-0378">Hydrolase</keyword>
<dbReference type="Gene3D" id="3.20.20.70">
    <property type="entry name" value="Aldolase class I"/>
    <property type="match status" value="1"/>
</dbReference>
<dbReference type="PANTHER" id="PTHR11769">
    <property type="entry name" value="HYALURONIDASE"/>
    <property type="match status" value="1"/>
</dbReference>
<name>A0A8D8HYT6_CULPI</name>
<dbReference type="InterPro" id="IPR001329">
    <property type="entry name" value="Venom_Hyaluronidase"/>
</dbReference>
<dbReference type="PRINTS" id="PR00847">
    <property type="entry name" value="HYALURONDASE"/>
</dbReference>
<keyword evidence="3 7" id="KW-1015">Disulfide bond</keyword>
<sequence length="362" mass="42031">MFYHCKRTLLSAVAVVCLHLTGSSAFDVYWNIPTFMCTRYKLDFASLGATYGLYQNTNDTFRGETIAILYDPGNFPALFEQSSTKKLYRRNGGVPQAGNLSDHLEVFRRHMDELVVDRNFAGVGIIDFESWRPIYRQNFGSLQPYKELSMKLEKERHPRYSDKQLEAEATKRFEATGRDFIARTLALARQLRPRAAWGYYAFPYCFNMNGQKQEDCSPEVQRENDRIQWMFDGSDIIYPSVYLREKLSPGERVKLIRGRVREAVRVAKRAKTGQDRPRVLTYIRYVYTDSIKYLTEADWINAFNAMKQLGSDGVILWGSSYDLDTEEECKDFKSYMDNTLGPILLSLQTRYFVEVLKDDATN</sequence>
<comment type="catalytic activity">
    <reaction evidence="8">
        <text>Random hydrolysis of (1-&gt;4)-linkages between N-acetyl-beta-D-glucosamine and D-glucuronate residues in hyaluronate.</text>
        <dbReference type="EC" id="3.2.1.35"/>
    </reaction>
</comment>
<dbReference type="SUPFAM" id="SSF51445">
    <property type="entry name" value="(Trans)glycosidases"/>
    <property type="match status" value="1"/>
</dbReference>
<dbReference type="InterPro" id="IPR018155">
    <property type="entry name" value="Hyaluronidase"/>
</dbReference>
<dbReference type="EC" id="3.2.1.35" evidence="8"/>
<dbReference type="GO" id="GO:0030214">
    <property type="term" value="P:hyaluronan catabolic process"/>
    <property type="evidence" value="ECO:0007669"/>
    <property type="project" value="TreeGrafter"/>
</dbReference>
<dbReference type="InterPro" id="IPR017853">
    <property type="entry name" value="GH"/>
</dbReference>
<feature type="active site" description="Proton donor" evidence="6">
    <location>
        <position position="129"/>
    </location>
</feature>
<feature type="chain" id="PRO_5033669434" description="Hyaluronidase" evidence="9">
    <location>
        <begin position="26"/>
        <end position="362"/>
    </location>
</feature>
<evidence type="ECO:0000256" key="1">
    <source>
        <dbReference type="ARBA" id="ARBA00008871"/>
    </source>
</evidence>
<dbReference type="PRINTS" id="PR00846">
    <property type="entry name" value="GLHYDRLASE56"/>
</dbReference>
<dbReference type="Pfam" id="PF01630">
    <property type="entry name" value="Glyco_hydro_56"/>
    <property type="match status" value="1"/>
</dbReference>
<keyword evidence="2 9" id="KW-0732">Signal</keyword>
<reference evidence="10" key="1">
    <citation type="submission" date="2021-05" db="EMBL/GenBank/DDBJ databases">
        <authorList>
            <person name="Alioto T."/>
            <person name="Alioto T."/>
            <person name="Gomez Garrido J."/>
        </authorList>
    </citation>
    <scope>NUCLEOTIDE SEQUENCE</scope>
</reference>